<gene>
    <name evidence="6" type="ORF">GCM10022268_06060</name>
</gene>
<dbReference type="Pfam" id="PF01934">
    <property type="entry name" value="HepT-like"/>
    <property type="match status" value="1"/>
</dbReference>
<evidence type="ECO:0000256" key="2">
    <source>
        <dbReference type="ARBA" id="ARBA00022649"/>
    </source>
</evidence>
<dbReference type="Proteomes" id="UP001500523">
    <property type="component" value="Unassembled WGS sequence"/>
</dbReference>
<name>A0ABP7CZ90_9SPHN</name>
<protein>
    <recommendedName>
        <fullName evidence="8">DUF86 domain-containing protein</fullName>
    </recommendedName>
</protein>
<dbReference type="PANTHER" id="PTHR34139:SF1">
    <property type="entry name" value="RNASE MJ1380-RELATED"/>
    <property type="match status" value="1"/>
</dbReference>
<dbReference type="InterPro" id="IPR008201">
    <property type="entry name" value="HepT-like"/>
</dbReference>
<keyword evidence="7" id="KW-1185">Reference proteome</keyword>
<sequence>MLSRKAALRLQDIIEDVDRIAMFIDGMSLSAFRADERTMFAVACLPQRITEAAIQIESDDAVLLGPDLPIVKMRALGNRLRHEYRYIDAVIIFDLARVEVPLARAAAELALED</sequence>
<evidence type="ECO:0000256" key="5">
    <source>
        <dbReference type="ARBA" id="ARBA00022801"/>
    </source>
</evidence>
<reference evidence="7" key="1">
    <citation type="journal article" date="2019" name="Int. J. Syst. Evol. Microbiol.">
        <title>The Global Catalogue of Microorganisms (GCM) 10K type strain sequencing project: providing services to taxonomists for standard genome sequencing and annotation.</title>
        <authorList>
            <consortium name="The Broad Institute Genomics Platform"/>
            <consortium name="The Broad Institute Genome Sequencing Center for Infectious Disease"/>
            <person name="Wu L."/>
            <person name="Ma J."/>
        </authorList>
    </citation>
    <scope>NUCLEOTIDE SEQUENCE [LARGE SCALE GENOMIC DNA]</scope>
    <source>
        <strain evidence="7">JCM 17498</strain>
    </source>
</reference>
<dbReference type="PANTHER" id="PTHR34139">
    <property type="entry name" value="UPF0331 PROTEIN MJ0127"/>
    <property type="match status" value="1"/>
</dbReference>
<dbReference type="InterPro" id="IPR051813">
    <property type="entry name" value="HepT_RNase_toxin"/>
</dbReference>
<comment type="caution">
    <text evidence="6">The sequence shown here is derived from an EMBL/GenBank/DDBJ whole genome shotgun (WGS) entry which is preliminary data.</text>
</comment>
<evidence type="ECO:0000313" key="7">
    <source>
        <dbReference type="Proteomes" id="UP001500523"/>
    </source>
</evidence>
<keyword evidence="3" id="KW-0540">Nuclease</keyword>
<organism evidence="6 7">
    <name type="scientific">Sphingomonas cynarae</name>
    <dbReference type="NCBI Taxonomy" id="930197"/>
    <lineage>
        <taxon>Bacteria</taxon>
        <taxon>Pseudomonadati</taxon>
        <taxon>Pseudomonadota</taxon>
        <taxon>Alphaproteobacteria</taxon>
        <taxon>Sphingomonadales</taxon>
        <taxon>Sphingomonadaceae</taxon>
        <taxon>Sphingomonas</taxon>
    </lineage>
</organism>
<proteinExistence type="predicted"/>
<evidence type="ECO:0000313" key="6">
    <source>
        <dbReference type="EMBL" id="GAA3698458.1"/>
    </source>
</evidence>
<evidence type="ECO:0000256" key="3">
    <source>
        <dbReference type="ARBA" id="ARBA00022722"/>
    </source>
</evidence>
<dbReference type="EMBL" id="BAABBF010000001">
    <property type="protein sequence ID" value="GAA3698458.1"/>
    <property type="molecule type" value="Genomic_DNA"/>
</dbReference>
<evidence type="ECO:0008006" key="8">
    <source>
        <dbReference type="Google" id="ProtNLM"/>
    </source>
</evidence>
<evidence type="ECO:0000256" key="1">
    <source>
        <dbReference type="ARBA" id="ARBA00022553"/>
    </source>
</evidence>
<accession>A0ABP7CZ90</accession>
<keyword evidence="5" id="KW-0378">Hydrolase</keyword>
<keyword evidence="4" id="KW-0547">Nucleotide-binding</keyword>
<keyword evidence="2" id="KW-1277">Toxin-antitoxin system</keyword>
<evidence type="ECO:0000256" key="4">
    <source>
        <dbReference type="ARBA" id="ARBA00022741"/>
    </source>
</evidence>
<dbReference type="RefSeq" id="WP_344691886.1">
    <property type="nucleotide sequence ID" value="NZ_BAABBF010000001.1"/>
</dbReference>
<keyword evidence="1" id="KW-0597">Phosphoprotein</keyword>